<evidence type="ECO:0000256" key="3">
    <source>
        <dbReference type="ARBA" id="ARBA00022801"/>
    </source>
</evidence>
<dbReference type="Pfam" id="PF17389">
    <property type="entry name" value="Bac_rhamnosid6H"/>
    <property type="match status" value="1"/>
</dbReference>
<feature type="domain" description="Alpha-L-rhamnosidase concanavalin-like" evidence="4">
    <location>
        <begin position="330"/>
        <end position="427"/>
    </location>
</feature>
<protein>
    <recommendedName>
        <fullName evidence="2">alpha-L-rhamnosidase</fullName>
        <ecNumber evidence="2">3.2.1.40</ecNumber>
    </recommendedName>
</protein>
<evidence type="ECO:0000259" key="5">
    <source>
        <dbReference type="Pfam" id="PF08531"/>
    </source>
</evidence>
<dbReference type="Gene3D" id="2.60.420.10">
    <property type="entry name" value="Maltose phosphorylase, domain 3"/>
    <property type="match status" value="1"/>
</dbReference>
<reference evidence="8 9" key="1">
    <citation type="submission" date="2019-07" db="EMBL/GenBank/DDBJ databases">
        <title>New species of Amycolatopsis and Streptomyces.</title>
        <authorList>
            <person name="Duangmal K."/>
            <person name="Teo W.F.A."/>
            <person name="Lipun K."/>
        </authorList>
    </citation>
    <scope>NUCLEOTIDE SEQUENCE [LARGE SCALE GENOMIC DNA]</scope>
    <source>
        <strain evidence="8 9">NBRC 109810</strain>
    </source>
</reference>
<dbReference type="EC" id="3.2.1.40" evidence="2"/>
<dbReference type="InterPro" id="IPR008928">
    <property type="entry name" value="6-hairpin_glycosidase_sf"/>
</dbReference>
<feature type="domain" description="Bacterial alpha-L-rhamnosidase N-terminal" evidence="5">
    <location>
        <begin position="151"/>
        <end position="319"/>
    </location>
</feature>
<evidence type="ECO:0000259" key="7">
    <source>
        <dbReference type="Pfam" id="PF17390"/>
    </source>
</evidence>
<dbReference type="PANTHER" id="PTHR33307">
    <property type="entry name" value="ALPHA-RHAMNOSIDASE (EUROFUNG)"/>
    <property type="match status" value="1"/>
</dbReference>
<keyword evidence="9" id="KW-1185">Reference proteome</keyword>
<dbReference type="Pfam" id="PF05592">
    <property type="entry name" value="Bac_rhamnosid"/>
    <property type="match status" value="1"/>
</dbReference>
<dbReference type="Gene3D" id="1.50.10.10">
    <property type="match status" value="1"/>
</dbReference>
<organism evidence="8 9">
    <name type="scientific">Streptomyces adustus</name>
    <dbReference type="NCBI Taxonomy" id="1609272"/>
    <lineage>
        <taxon>Bacteria</taxon>
        <taxon>Bacillati</taxon>
        <taxon>Actinomycetota</taxon>
        <taxon>Actinomycetes</taxon>
        <taxon>Kitasatosporales</taxon>
        <taxon>Streptomycetaceae</taxon>
        <taxon>Streptomyces</taxon>
    </lineage>
</organism>
<dbReference type="InterPro" id="IPR012341">
    <property type="entry name" value="6hp_glycosidase-like_sf"/>
</dbReference>
<dbReference type="SUPFAM" id="SSF48208">
    <property type="entry name" value="Six-hairpin glycosidases"/>
    <property type="match status" value="1"/>
</dbReference>
<dbReference type="GO" id="GO:0030596">
    <property type="term" value="F:alpha-L-rhamnosidase activity"/>
    <property type="evidence" value="ECO:0007669"/>
    <property type="project" value="UniProtKB-EC"/>
</dbReference>
<gene>
    <name evidence="8" type="ORF">FNH09_00355</name>
</gene>
<dbReference type="Gene3D" id="2.60.120.260">
    <property type="entry name" value="Galactose-binding domain-like"/>
    <property type="match status" value="2"/>
</dbReference>
<comment type="catalytic activity">
    <reaction evidence="1">
        <text>Hydrolysis of terminal non-reducing alpha-L-rhamnose residues in alpha-L-rhamnosides.</text>
        <dbReference type="EC" id="3.2.1.40"/>
    </reaction>
</comment>
<evidence type="ECO:0000259" key="4">
    <source>
        <dbReference type="Pfam" id="PF05592"/>
    </source>
</evidence>
<dbReference type="InterPro" id="IPR013783">
    <property type="entry name" value="Ig-like_fold"/>
</dbReference>
<dbReference type="AlphaFoldDB" id="A0A5N8V3T6"/>
<proteinExistence type="predicted"/>
<dbReference type="Pfam" id="PF08531">
    <property type="entry name" value="Bac_rhamnosid_N"/>
    <property type="match status" value="1"/>
</dbReference>
<dbReference type="InterPro" id="IPR035398">
    <property type="entry name" value="Bac_rhamnosid_C"/>
</dbReference>
<accession>A0A5N8V3T6</accession>
<dbReference type="InterPro" id="IPR035396">
    <property type="entry name" value="Bac_rhamnosid6H"/>
</dbReference>
<dbReference type="Pfam" id="PF25788">
    <property type="entry name" value="Ig_Rha78A_N"/>
    <property type="match status" value="1"/>
</dbReference>
<dbReference type="OrthoDB" id="9761045at2"/>
<dbReference type="InterPro" id="IPR013737">
    <property type="entry name" value="Bac_rhamnosid_N"/>
</dbReference>
<evidence type="ECO:0000313" key="9">
    <source>
        <dbReference type="Proteomes" id="UP000325849"/>
    </source>
</evidence>
<dbReference type="PIRSF" id="PIRSF010631">
    <property type="entry name" value="A-rhamnsds"/>
    <property type="match status" value="1"/>
</dbReference>
<dbReference type="InterPro" id="IPR008902">
    <property type="entry name" value="Rhamnosid_concanavalin"/>
</dbReference>
<evidence type="ECO:0000313" key="8">
    <source>
        <dbReference type="EMBL" id="MPY29843.1"/>
    </source>
</evidence>
<dbReference type="GO" id="GO:0005975">
    <property type="term" value="P:carbohydrate metabolic process"/>
    <property type="evidence" value="ECO:0007669"/>
    <property type="project" value="InterPro"/>
</dbReference>
<comment type="caution">
    <text evidence="8">The sequence shown here is derived from an EMBL/GenBank/DDBJ whole genome shotgun (WGS) entry which is preliminary data.</text>
</comment>
<evidence type="ECO:0000256" key="1">
    <source>
        <dbReference type="ARBA" id="ARBA00001445"/>
    </source>
</evidence>
<dbReference type="InterPro" id="IPR016007">
    <property type="entry name" value="Alpha_rhamnosid"/>
</dbReference>
<dbReference type="EMBL" id="VJZD01000001">
    <property type="protein sequence ID" value="MPY29843.1"/>
    <property type="molecule type" value="Genomic_DNA"/>
</dbReference>
<sequence>MPDNPKADASVVVAAPTAEHRGSGLGLGEARPRFSWVVDTAPDGWLQQAYELEISPETGPSWTSGRTESGDSVLVAWPEDVPALASRERRTVRVRVWGQDGTRSPWSPALTVEAGLLSADEFTAAMITPAVPELTRPALLRTTFVLPAPAVRARLYVSAHGLYEAELNGARVGDEVLAPGWSSYHHRLRYATHDVTALVNEGPNALGAWLGEGWFSGRFGIHGGRTDHYGSHTGLLAQLEVDCADGSRVVVATGDGWRYAYGPITFAGLYEGERYDARAESTGWSRPEYDASRWQPVQQIPFDAGTLCAPPGPPVRRTESRAPEEVLTSPSGRRILDFGQNLAGRVRIRVQGEAGTTITLRHAEVLQDGELYTRPLRHAVSTDTYVLKGGGPEEWEPRFTVHGFRYVEVTGWPEDRSPLDVTAQVLHTDMRRTGWFSSSDALLNRLHDNIRWSMRGNFLDVPTDCPQRDERLGWTGDIQVFAPTASFLYDCAGMLTSWLADLAHDQYADGTVPFIVPAISVPEWTPAWAAAVWGDAAVLVPWTLFQRFGDRGVLRAQYASARAWVDLMDSQRGEDGVWRQGKQLGDWLDPASPPEDPWQARTDAHLVAQAYLAHSARILSLTAAELGESADERRYLDLADQARAAFLRTFRTPDGRMTSDTQTAYALALRFDLLPDAESRARAGERLADLVAKDGHRIATGFAGTPEVCDALGDTGHHETAYRLLLQHERPSWLYPVTQGATTVWERWDSMLPDGTVNPGEMTSFNHYALGAVADYLHRVVAGLAPAAPGYRRLRIAPRPGGGLTRAGARLLTPYGPAEVDWRVSGGTLSVRAKVPPNTTADVDLPGWSTTVGSGIHSFELPWPETPGGQDD</sequence>
<dbReference type="PANTHER" id="PTHR33307:SF6">
    <property type="entry name" value="ALPHA-RHAMNOSIDASE (EUROFUNG)-RELATED"/>
    <property type="match status" value="1"/>
</dbReference>
<dbReference type="Pfam" id="PF17390">
    <property type="entry name" value="Bac_rhamnosid_C"/>
    <property type="match status" value="1"/>
</dbReference>
<dbReference type="RefSeq" id="WP_152883816.1">
    <property type="nucleotide sequence ID" value="NZ_VJZD01000001.1"/>
</dbReference>
<feature type="domain" description="Alpha-L-rhamnosidase six-hairpin glycosidase" evidence="6">
    <location>
        <begin position="431"/>
        <end position="781"/>
    </location>
</feature>
<evidence type="ECO:0000259" key="6">
    <source>
        <dbReference type="Pfam" id="PF17389"/>
    </source>
</evidence>
<dbReference type="Proteomes" id="UP000325849">
    <property type="component" value="Unassembled WGS sequence"/>
</dbReference>
<feature type="domain" description="Alpha-L-rhamnosidase C-terminal" evidence="7">
    <location>
        <begin position="783"/>
        <end position="852"/>
    </location>
</feature>
<evidence type="ECO:0000256" key="2">
    <source>
        <dbReference type="ARBA" id="ARBA00012652"/>
    </source>
</evidence>
<dbReference type="Gene3D" id="2.60.40.10">
    <property type="entry name" value="Immunoglobulins"/>
    <property type="match status" value="1"/>
</dbReference>
<keyword evidence="3" id="KW-0378">Hydrolase</keyword>
<name>A0A5N8V3T6_9ACTN</name>